<organism evidence="11 12">
    <name type="scientific">Rubricella aquisinus</name>
    <dbReference type="NCBI Taxonomy" id="2028108"/>
    <lineage>
        <taxon>Bacteria</taxon>
        <taxon>Pseudomonadati</taxon>
        <taxon>Pseudomonadota</taxon>
        <taxon>Alphaproteobacteria</taxon>
        <taxon>Rhodobacterales</taxon>
        <taxon>Paracoccaceae</taxon>
        <taxon>Rubricella</taxon>
    </lineage>
</organism>
<accession>A0A840WP99</accession>
<comment type="catalytic activity">
    <reaction evidence="10">
        <text>O-phospho-D-serine + H2O = D-serine + phosphate</text>
        <dbReference type="Rhea" id="RHEA:24873"/>
        <dbReference type="ChEBI" id="CHEBI:15377"/>
        <dbReference type="ChEBI" id="CHEBI:35247"/>
        <dbReference type="ChEBI" id="CHEBI:43474"/>
        <dbReference type="ChEBI" id="CHEBI:58680"/>
        <dbReference type="EC" id="3.1.3.3"/>
    </reaction>
</comment>
<keyword evidence="6 11" id="KW-0378">Hydrolase</keyword>
<dbReference type="Gene3D" id="3.40.50.1000">
    <property type="entry name" value="HAD superfamily/HAD-like"/>
    <property type="match status" value="1"/>
</dbReference>
<comment type="catalytic activity">
    <reaction evidence="9">
        <text>O-phospho-L-serine + H2O = L-serine + phosphate</text>
        <dbReference type="Rhea" id="RHEA:21208"/>
        <dbReference type="ChEBI" id="CHEBI:15377"/>
        <dbReference type="ChEBI" id="CHEBI:33384"/>
        <dbReference type="ChEBI" id="CHEBI:43474"/>
        <dbReference type="ChEBI" id="CHEBI:57524"/>
        <dbReference type="EC" id="3.1.3.3"/>
    </reaction>
</comment>
<reference evidence="11 12" key="1">
    <citation type="submission" date="2020-08" db="EMBL/GenBank/DDBJ databases">
        <title>Genomic Encyclopedia of Type Strains, Phase IV (KMG-IV): sequencing the most valuable type-strain genomes for metagenomic binning, comparative biology and taxonomic classification.</title>
        <authorList>
            <person name="Goeker M."/>
        </authorList>
    </citation>
    <scope>NUCLEOTIDE SEQUENCE [LARGE SCALE GENOMIC DNA]</scope>
    <source>
        <strain evidence="11 12">DSM 103377</strain>
    </source>
</reference>
<evidence type="ECO:0000256" key="3">
    <source>
        <dbReference type="ARBA" id="ARBA00012640"/>
    </source>
</evidence>
<dbReference type="AlphaFoldDB" id="A0A840WP99"/>
<dbReference type="PANTHER" id="PTHR43344:SF2">
    <property type="entry name" value="PHOSPHOSERINE PHOSPHATASE"/>
    <property type="match status" value="1"/>
</dbReference>
<dbReference type="GO" id="GO:0036424">
    <property type="term" value="F:L-phosphoserine phosphatase activity"/>
    <property type="evidence" value="ECO:0007669"/>
    <property type="project" value="TreeGrafter"/>
</dbReference>
<evidence type="ECO:0000256" key="1">
    <source>
        <dbReference type="ARBA" id="ARBA00001946"/>
    </source>
</evidence>
<comment type="pathway">
    <text evidence="2">Amino-acid biosynthesis; L-serine biosynthesis; L-serine from 3-phospho-D-glycerate: step 3/3.</text>
</comment>
<dbReference type="InterPro" id="IPR036412">
    <property type="entry name" value="HAD-like_sf"/>
</dbReference>
<dbReference type="EC" id="3.1.3.3" evidence="3"/>
<sequence length="212" mass="22753">MTQQGTRSLRFVFDLDGTLTRAETLPFIAAHFGLQAQIDDLTRATVAGEVAFEDGFAARVAALGHLSVREVATLLRDVPVFEGLAAFIRGHARSCVIATGNLECWVAGLRDVFGCKMHMSEAELAKDRVIGIRRLVDKQAIVQHLQAAGHSVIFIGDGANDVAAMRVADVGIAAGLVHAPARGLLDICDHLVTEEAALLTLLDELIKRQHPS</sequence>
<keyword evidence="8" id="KW-0718">Serine biosynthesis</keyword>
<evidence type="ECO:0000256" key="9">
    <source>
        <dbReference type="ARBA" id="ARBA00048138"/>
    </source>
</evidence>
<evidence type="ECO:0000256" key="7">
    <source>
        <dbReference type="ARBA" id="ARBA00022842"/>
    </source>
</evidence>
<dbReference type="InterPro" id="IPR023214">
    <property type="entry name" value="HAD_sf"/>
</dbReference>
<dbReference type="GO" id="GO:0000287">
    <property type="term" value="F:magnesium ion binding"/>
    <property type="evidence" value="ECO:0007669"/>
    <property type="project" value="TreeGrafter"/>
</dbReference>
<dbReference type="NCBIfam" id="TIGR01488">
    <property type="entry name" value="HAD-SF-IB"/>
    <property type="match status" value="1"/>
</dbReference>
<name>A0A840WP99_9RHOB</name>
<protein>
    <recommendedName>
        <fullName evidence="3">phosphoserine phosphatase</fullName>
        <ecNumber evidence="3">3.1.3.3</ecNumber>
    </recommendedName>
</protein>
<evidence type="ECO:0000313" key="11">
    <source>
        <dbReference type="EMBL" id="MBB5516461.1"/>
    </source>
</evidence>
<evidence type="ECO:0000256" key="5">
    <source>
        <dbReference type="ARBA" id="ARBA00022723"/>
    </source>
</evidence>
<evidence type="ECO:0000256" key="10">
    <source>
        <dbReference type="ARBA" id="ARBA00048523"/>
    </source>
</evidence>
<dbReference type="SUPFAM" id="SSF56784">
    <property type="entry name" value="HAD-like"/>
    <property type="match status" value="1"/>
</dbReference>
<dbReference type="Pfam" id="PF00702">
    <property type="entry name" value="Hydrolase"/>
    <property type="match status" value="1"/>
</dbReference>
<dbReference type="PANTHER" id="PTHR43344">
    <property type="entry name" value="PHOSPHOSERINE PHOSPHATASE"/>
    <property type="match status" value="1"/>
</dbReference>
<gene>
    <name evidence="11" type="ORF">FHS89_002492</name>
</gene>
<evidence type="ECO:0000256" key="6">
    <source>
        <dbReference type="ARBA" id="ARBA00022801"/>
    </source>
</evidence>
<keyword evidence="5" id="KW-0479">Metal-binding</keyword>
<dbReference type="GO" id="GO:0006564">
    <property type="term" value="P:L-serine biosynthetic process"/>
    <property type="evidence" value="ECO:0007669"/>
    <property type="project" value="UniProtKB-KW"/>
</dbReference>
<keyword evidence="12" id="KW-1185">Reference proteome</keyword>
<evidence type="ECO:0000256" key="4">
    <source>
        <dbReference type="ARBA" id="ARBA00022605"/>
    </source>
</evidence>
<comment type="cofactor">
    <cofactor evidence="1">
        <name>Mg(2+)</name>
        <dbReference type="ChEBI" id="CHEBI:18420"/>
    </cofactor>
</comment>
<evidence type="ECO:0000313" key="12">
    <source>
        <dbReference type="Proteomes" id="UP000553766"/>
    </source>
</evidence>
<dbReference type="EMBL" id="JACIJS010000007">
    <property type="protein sequence ID" value="MBB5516461.1"/>
    <property type="molecule type" value="Genomic_DNA"/>
</dbReference>
<dbReference type="GO" id="GO:0005737">
    <property type="term" value="C:cytoplasm"/>
    <property type="evidence" value="ECO:0007669"/>
    <property type="project" value="TreeGrafter"/>
</dbReference>
<dbReference type="InterPro" id="IPR050582">
    <property type="entry name" value="HAD-like_SerB"/>
</dbReference>
<evidence type="ECO:0000256" key="2">
    <source>
        <dbReference type="ARBA" id="ARBA00005135"/>
    </source>
</evidence>
<keyword evidence="4" id="KW-0028">Amino-acid biosynthesis</keyword>
<keyword evidence="7" id="KW-0460">Magnesium</keyword>
<dbReference type="Proteomes" id="UP000553766">
    <property type="component" value="Unassembled WGS sequence"/>
</dbReference>
<proteinExistence type="predicted"/>
<evidence type="ECO:0000256" key="8">
    <source>
        <dbReference type="ARBA" id="ARBA00023299"/>
    </source>
</evidence>
<dbReference type="RefSeq" id="WP_184012092.1">
    <property type="nucleotide sequence ID" value="NZ_JACIJS010000007.1"/>
</dbReference>
<comment type="caution">
    <text evidence="11">The sequence shown here is derived from an EMBL/GenBank/DDBJ whole genome shotgun (WGS) entry which is preliminary data.</text>
</comment>